<dbReference type="Proteomes" id="UP000199400">
    <property type="component" value="Unassembled WGS sequence"/>
</dbReference>
<dbReference type="RefSeq" id="WP_096328530.1">
    <property type="nucleotide sequence ID" value="NZ_FOMX01000042.1"/>
</dbReference>
<evidence type="ECO:0000259" key="2">
    <source>
        <dbReference type="PROSITE" id="PS50106"/>
    </source>
</evidence>
<organism evidence="3 4">
    <name type="scientific">Nannocystis exedens</name>
    <dbReference type="NCBI Taxonomy" id="54"/>
    <lineage>
        <taxon>Bacteria</taxon>
        <taxon>Pseudomonadati</taxon>
        <taxon>Myxococcota</taxon>
        <taxon>Polyangia</taxon>
        <taxon>Nannocystales</taxon>
        <taxon>Nannocystaceae</taxon>
        <taxon>Nannocystis</taxon>
    </lineage>
</organism>
<dbReference type="Gene3D" id="2.60.40.3650">
    <property type="match status" value="1"/>
</dbReference>
<keyword evidence="4" id="KW-1185">Reference proteome</keyword>
<dbReference type="Pfam" id="PF17820">
    <property type="entry name" value="PDZ_6"/>
    <property type="match status" value="1"/>
</dbReference>
<keyword evidence="3" id="KW-0482">Metalloprotease</keyword>
<dbReference type="PROSITE" id="PS50106">
    <property type="entry name" value="PDZ"/>
    <property type="match status" value="1"/>
</dbReference>
<dbReference type="GO" id="GO:0008237">
    <property type="term" value="F:metallopeptidase activity"/>
    <property type="evidence" value="ECO:0007669"/>
    <property type="project" value="UniProtKB-KW"/>
</dbReference>
<accession>A0A1I2HFY0</accession>
<dbReference type="InterPro" id="IPR040756">
    <property type="entry name" value="Peptidase_M61_N"/>
</dbReference>
<gene>
    <name evidence="3" type="ORF">SAMN02745121_07940</name>
</gene>
<dbReference type="InterPro" id="IPR041489">
    <property type="entry name" value="PDZ_6"/>
</dbReference>
<sequence length="619" mass="67893">MRLSPLLLALALGGACATAVAAPAPAPADWSTRERKQLVQYEVALAAPESRWLEVVMTVERPRGRRSDVALPAWIPGSYLVRDFARNLDGIEVTDLAGVSLPVERLDKQTWRIGHGGKGFRARYRVWADEPGVRTSVVDDSHATLNGAGLFLYLVGETARPAELRFTGMPANWTVHGALPQPSPGTLRASSYDVLVDSPLELGTPVVHAWDEGGTRIELVFSAPGGSNADPERLARELRPVVHAFAEAMGGLPTKRYVFLMLADEKSDGGLEHADSTLMRVSRDMFQDEAGYRRALHLASHEFFHLWNAKRLRDAALVPYDYSREDYSRLLWFHEGFTETVENQMLVRAGATGPEQFLQELATAWTAYLQKPGRNHVPLTQVSVEAWVKQYKPSPGHFSTTVSYYEKGHLVGVCLDLELRLRSRGKGSLVGVFRRLMASHGARGKGITFGDIVAAASAEAGSDVRDFFRRYVEGTDELPLPAQLTRMGVDVEIRAPSAGESSPLAARRKQGWTGIVFTDNAVRSVVPGSPAELAGLLPGDEVIAVAARRTRTGEEAAERLMDHAPGQSVEVALFRGGRLLQRTLTIAADPRKVFRFTASRTPEPAVRELRDAWLASSPR</sequence>
<dbReference type="SMART" id="SM00228">
    <property type="entry name" value="PDZ"/>
    <property type="match status" value="1"/>
</dbReference>
<dbReference type="InterPro" id="IPR036034">
    <property type="entry name" value="PDZ_sf"/>
</dbReference>
<proteinExistence type="predicted"/>
<dbReference type="EMBL" id="FOMX01000042">
    <property type="protein sequence ID" value="SFF28622.1"/>
    <property type="molecule type" value="Genomic_DNA"/>
</dbReference>
<feature type="domain" description="PDZ" evidence="2">
    <location>
        <begin position="490"/>
        <end position="560"/>
    </location>
</feature>
<dbReference type="SUPFAM" id="SSF55486">
    <property type="entry name" value="Metalloproteases ('zincins'), catalytic domain"/>
    <property type="match status" value="1"/>
</dbReference>
<keyword evidence="3" id="KW-0378">Hydrolase</keyword>
<dbReference type="GO" id="GO:0006508">
    <property type="term" value="P:proteolysis"/>
    <property type="evidence" value="ECO:0007669"/>
    <property type="project" value="UniProtKB-KW"/>
</dbReference>
<reference evidence="4" key="1">
    <citation type="submission" date="2016-10" db="EMBL/GenBank/DDBJ databases">
        <authorList>
            <person name="Varghese N."/>
            <person name="Submissions S."/>
        </authorList>
    </citation>
    <scope>NUCLEOTIDE SEQUENCE [LARGE SCALE GENOMIC DNA]</scope>
    <source>
        <strain evidence="4">ATCC 25963</strain>
    </source>
</reference>
<dbReference type="AlphaFoldDB" id="A0A1I2HFY0"/>
<name>A0A1I2HFY0_9BACT</name>
<dbReference type="Gene3D" id="2.30.42.10">
    <property type="match status" value="1"/>
</dbReference>
<protein>
    <submittedName>
        <fullName evidence="3">Predicted metalloprotease, contains C-terminal PDZ domain</fullName>
    </submittedName>
</protein>
<dbReference type="Pfam" id="PF17899">
    <property type="entry name" value="Peptidase_M61_N"/>
    <property type="match status" value="1"/>
</dbReference>
<dbReference type="Pfam" id="PF05299">
    <property type="entry name" value="Peptidase_M61"/>
    <property type="match status" value="1"/>
</dbReference>
<dbReference type="SUPFAM" id="SSF50156">
    <property type="entry name" value="PDZ domain-like"/>
    <property type="match status" value="1"/>
</dbReference>
<dbReference type="PIRSF" id="PIRSF016493">
    <property type="entry name" value="Glycyl_aminpptds"/>
    <property type="match status" value="1"/>
</dbReference>
<keyword evidence="3" id="KW-0645">Protease</keyword>
<evidence type="ECO:0000313" key="3">
    <source>
        <dbReference type="EMBL" id="SFF28622.1"/>
    </source>
</evidence>
<keyword evidence="1" id="KW-0732">Signal</keyword>
<feature type="chain" id="PRO_5011600776" evidence="1">
    <location>
        <begin position="22"/>
        <end position="619"/>
    </location>
</feature>
<dbReference type="InterPro" id="IPR001478">
    <property type="entry name" value="PDZ"/>
</dbReference>
<evidence type="ECO:0000313" key="4">
    <source>
        <dbReference type="Proteomes" id="UP000199400"/>
    </source>
</evidence>
<dbReference type="Gene3D" id="1.10.390.10">
    <property type="entry name" value="Neutral Protease Domain 2"/>
    <property type="match status" value="1"/>
</dbReference>
<dbReference type="InterPro" id="IPR007963">
    <property type="entry name" value="Peptidase_M61_catalytic"/>
</dbReference>
<feature type="signal peptide" evidence="1">
    <location>
        <begin position="1"/>
        <end position="21"/>
    </location>
</feature>
<dbReference type="InterPro" id="IPR024191">
    <property type="entry name" value="Peptidase_M61"/>
</dbReference>
<evidence type="ECO:0000256" key="1">
    <source>
        <dbReference type="SAM" id="SignalP"/>
    </source>
</evidence>
<dbReference type="InterPro" id="IPR027268">
    <property type="entry name" value="Peptidase_M4/M1_CTD_sf"/>
</dbReference>
<dbReference type="STRING" id="54.SAMN02745121_07940"/>
<dbReference type="OrthoDB" id="9778516at2"/>
<dbReference type="PROSITE" id="PS51257">
    <property type="entry name" value="PROKAR_LIPOPROTEIN"/>
    <property type="match status" value="1"/>
</dbReference>